<reference evidence="8" key="2">
    <citation type="submission" date="2007-11" db="EMBL/GenBank/DDBJ databases">
        <title>Complete sequence of Delftia acidovorans DSM 14801 / SPH-1.</title>
        <authorList>
            <person name="Copeland A."/>
            <person name="Lucas S."/>
            <person name="Lapidus A."/>
            <person name="Barry K."/>
            <person name="Glavina del Rio T."/>
            <person name="Dalin E."/>
            <person name="Tice H."/>
            <person name="Pitluck S."/>
            <person name="Lowry S."/>
            <person name="Clum A."/>
            <person name="Schmutz J."/>
            <person name="Larimer F."/>
            <person name="Land M."/>
            <person name="Hauser L."/>
            <person name="Kyrpides N."/>
            <person name="Kim E."/>
            <person name="Schleheck D."/>
            <person name="Richardson P."/>
        </authorList>
    </citation>
    <scope>NUCLEOTIDE SEQUENCE [LARGE SCALE GENOMIC DNA]</scope>
    <source>
        <strain evidence="8">DSM 14801 / SPH-1</strain>
    </source>
</reference>
<feature type="region of interest" description="Disordered" evidence="4">
    <location>
        <begin position="18"/>
        <end position="54"/>
    </location>
</feature>
<dbReference type="InterPro" id="IPR014757">
    <property type="entry name" value="Tscrpt_reg_IclR_C"/>
</dbReference>
<sequence length="297" mass="31247">MNNSFDIVKNPRSRKLRVPAFTMPAMSDAASSPNDPVFPSDSADDEPARGPRGIQSVEVGGQLLKALARTGRRMALKDLAREAGMTAAKAHPYLVSFCKLGLMEQDRASGHYGLGPLAIQMGLISLQQADPVRLAIAELPALAQEVGSTVSIAMWSGQGPTIIRVEEGPTHVYVAMRHGTPASLRHTATGKIFAAFGEPGRIAPLLDAEGHSLEEPAFAKELAAIRASRLSRVENQLLSGVSALAVPVFDGFGQLVLAIAAIGPSATLDLDLQGRPALLLQAQARSLSQRLGAPAQA</sequence>
<name>A9BQ12_DELAS</name>
<evidence type="ECO:0000256" key="2">
    <source>
        <dbReference type="ARBA" id="ARBA00023125"/>
    </source>
</evidence>
<dbReference type="GO" id="GO:0045892">
    <property type="term" value="P:negative regulation of DNA-templated transcription"/>
    <property type="evidence" value="ECO:0007669"/>
    <property type="project" value="TreeGrafter"/>
</dbReference>
<dbReference type="Gene3D" id="1.10.10.10">
    <property type="entry name" value="Winged helix-like DNA-binding domain superfamily/Winged helix DNA-binding domain"/>
    <property type="match status" value="1"/>
</dbReference>
<dbReference type="SUPFAM" id="SSF55781">
    <property type="entry name" value="GAF domain-like"/>
    <property type="match status" value="1"/>
</dbReference>
<keyword evidence="8" id="KW-1185">Reference proteome</keyword>
<dbReference type="Proteomes" id="UP000000784">
    <property type="component" value="Chromosome"/>
</dbReference>
<organism evidence="7 8">
    <name type="scientific">Delftia acidovorans (strain DSM 14801 / SPH-1)</name>
    <dbReference type="NCBI Taxonomy" id="398578"/>
    <lineage>
        <taxon>Bacteria</taxon>
        <taxon>Pseudomonadati</taxon>
        <taxon>Pseudomonadota</taxon>
        <taxon>Betaproteobacteria</taxon>
        <taxon>Burkholderiales</taxon>
        <taxon>Comamonadaceae</taxon>
        <taxon>Delftia</taxon>
    </lineage>
</organism>
<dbReference type="InterPro" id="IPR005471">
    <property type="entry name" value="Tscrpt_reg_IclR_N"/>
</dbReference>
<dbReference type="InterPro" id="IPR036388">
    <property type="entry name" value="WH-like_DNA-bd_sf"/>
</dbReference>
<dbReference type="GO" id="GO:0003700">
    <property type="term" value="F:DNA-binding transcription factor activity"/>
    <property type="evidence" value="ECO:0007669"/>
    <property type="project" value="TreeGrafter"/>
</dbReference>
<accession>A9BQ12</accession>
<dbReference type="InterPro" id="IPR050707">
    <property type="entry name" value="HTH_MetabolicPath_Reg"/>
</dbReference>
<dbReference type="Gene3D" id="3.30.450.40">
    <property type="match status" value="1"/>
</dbReference>
<dbReference type="PROSITE" id="PS51077">
    <property type="entry name" value="HTH_ICLR"/>
    <property type="match status" value="1"/>
</dbReference>
<evidence type="ECO:0000313" key="7">
    <source>
        <dbReference type="EMBL" id="ABX33227.1"/>
    </source>
</evidence>
<keyword evidence="1" id="KW-0805">Transcription regulation</keyword>
<dbReference type="STRING" id="398578.Daci_0581"/>
<evidence type="ECO:0000259" key="6">
    <source>
        <dbReference type="PROSITE" id="PS51078"/>
    </source>
</evidence>
<dbReference type="PANTHER" id="PTHR30136:SF8">
    <property type="entry name" value="TRANSCRIPTIONAL REGULATORY PROTEIN"/>
    <property type="match status" value="1"/>
</dbReference>
<dbReference type="SUPFAM" id="SSF46785">
    <property type="entry name" value="Winged helix' DNA-binding domain"/>
    <property type="match status" value="1"/>
</dbReference>
<keyword evidence="2" id="KW-0238">DNA-binding</keyword>
<gene>
    <name evidence="7" type="ordered locus">Daci_0581</name>
</gene>
<dbReference type="AlphaFoldDB" id="A9BQ12"/>
<dbReference type="KEGG" id="dac:Daci_0581"/>
<dbReference type="HOGENOM" id="CLU_062618_2_0_4"/>
<feature type="domain" description="IclR-ED" evidence="6">
    <location>
        <begin position="117"/>
        <end position="293"/>
    </location>
</feature>
<evidence type="ECO:0000313" key="8">
    <source>
        <dbReference type="Proteomes" id="UP000000784"/>
    </source>
</evidence>
<evidence type="ECO:0000256" key="4">
    <source>
        <dbReference type="SAM" id="MobiDB-lite"/>
    </source>
</evidence>
<dbReference type="PROSITE" id="PS51078">
    <property type="entry name" value="ICLR_ED"/>
    <property type="match status" value="1"/>
</dbReference>
<dbReference type="GO" id="GO:0003677">
    <property type="term" value="F:DNA binding"/>
    <property type="evidence" value="ECO:0007669"/>
    <property type="project" value="UniProtKB-KW"/>
</dbReference>
<dbReference type="SMART" id="SM00346">
    <property type="entry name" value="HTH_ICLR"/>
    <property type="match status" value="1"/>
</dbReference>
<keyword evidence="3" id="KW-0804">Transcription</keyword>
<protein>
    <submittedName>
        <fullName evidence="7">Transcriptional regulator, IclR family</fullName>
    </submittedName>
</protein>
<dbReference type="InterPro" id="IPR036390">
    <property type="entry name" value="WH_DNA-bd_sf"/>
</dbReference>
<proteinExistence type="predicted"/>
<dbReference type="Pfam" id="PF01614">
    <property type="entry name" value="IclR_C"/>
    <property type="match status" value="1"/>
</dbReference>
<reference evidence="7 8" key="1">
    <citation type="journal article" date="2004" name="Appl. Environ. Microbiol.">
        <title>Mineralization of individual congeners of linear alkylbenzenesulfonate by defined pairs of heterotrophic bacteria.</title>
        <authorList>
            <person name="Schleheck D."/>
            <person name="Knepper T.P."/>
            <person name="Fischer K."/>
            <person name="Cook A.M."/>
        </authorList>
    </citation>
    <scope>NUCLEOTIDE SEQUENCE [LARGE SCALE GENOMIC DNA]</scope>
    <source>
        <strain evidence="8">DSM 14801 / SPH-1</strain>
    </source>
</reference>
<dbReference type="eggNOG" id="COG1414">
    <property type="taxonomic scope" value="Bacteria"/>
</dbReference>
<evidence type="ECO:0000259" key="5">
    <source>
        <dbReference type="PROSITE" id="PS51077"/>
    </source>
</evidence>
<dbReference type="InterPro" id="IPR029016">
    <property type="entry name" value="GAF-like_dom_sf"/>
</dbReference>
<evidence type="ECO:0000256" key="3">
    <source>
        <dbReference type="ARBA" id="ARBA00023163"/>
    </source>
</evidence>
<dbReference type="EMBL" id="CP000884">
    <property type="protein sequence ID" value="ABX33227.1"/>
    <property type="molecule type" value="Genomic_DNA"/>
</dbReference>
<dbReference type="Pfam" id="PF09339">
    <property type="entry name" value="HTH_IclR"/>
    <property type="match status" value="1"/>
</dbReference>
<evidence type="ECO:0000256" key="1">
    <source>
        <dbReference type="ARBA" id="ARBA00023015"/>
    </source>
</evidence>
<feature type="domain" description="HTH iclR-type" evidence="5">
    <location>
        <begin position="54"/>
        <end position="116"/>
    </location>
</feature>
<dbReference type="PANTHER" id="PTHR30136">
    <property type="entry name" value="HELIX-TURN-HELIX TRANSCRIPTIONAL REGULATOR, ICLR FAMILY"/>
    <property type="match status" value="1"/>
</dbReference>